<reference evidence="2" key="1">
    <citation type="submission" date="2022-03" db="EMBL/GenBank/DDBJ databases">
        <title>Genomic Encyclopedia of Type Strains, Phase III (KMG-III): the genomes of soil and plant-associated and newly described type strains.</title>
        <authorList>
            <person name="Whitman W."/>
        </authorList>
    </citation>
    <scope>NUCLEOTIDE SEQUENCE</scope>
    <source>
        <strain evidence="2">ANL 6-2</strain>
    </source>
</reference>
<dbReference type="Proteomes" id="UP001205843">
    <property type="component" value="Unassembled WGS sequence"/>
</dbReference>
<name>A0AAE3KBV6_9GAMM</name>
<accession>A0AAE3KBV6</accession>
<keyword evidence="3" id="KW-1185">Reference proteome</keyword>
<protein>
    <recommendedName>
        <fullName evidence="4">DNA replication terminus site-binding protein</fullName>
    </recommendedName>
</protein>
<dbReference type="GO" id="GO:0005737">
    <property type="term" value="C:cytoplasm"/>
    <property type="evidence" value="ECO:0007669"/>
    <property type="project" value="InterPro"/>
</dbReference>
<organism evidence="2 3">
    <name type="scientific">Natronocella acetinitrilica</name>
    <dbReference type="NCBI Taxonomy" id="414046"/>
    <lineage>
        <taxon>Bacteria</taxon>
        <taxon>Pseudomonadati</taxon>
        <taxon>Pseudomonadota</taxon>
        <taxon>Gammaproteobacteria</taxon>
        <taxon>Chromatiales</taxon>
        <taxon>Ectothiorhodospiraceae</taxon>
        <taxon>Natronocella</taxon>
    </lineage>
</organism>
<proteinExistence type="predicted"/>
<sequence>MSAEVALGDVLLAFRRLVEATGRLTETLMGEQRPAWVCEDGAVIEGAAAREHACALYAAYFHAGSEDGRETRRAYGMLGASEAALERVRLVNDEKTRFAAAMRAYQRARGLRRALREAIATEIESSARGWLRWSGHSRLHLNHIYRHIHRFDAPPQQVGFSWYRGSSIKRVTAAEAEDALLRLARKGGGPHIDAQLATLGALRADTPLARVQRLRPAIRANLTWQEADGTTVSRTVRAALPFLVRCDRGSPLPRHPEQALPAEPPGSEARLVRSDRIIDPEPLLPSLRVHAYQRRA</sequence>
<dbReference type="GO" id="GO:0006274">
    <property type="term" value="P:DNA replication termination"/>
    <property type="evidence" value="ECO:0007669"/>
    <property type="project" value="InterPro"/>
</dbReference>
<dbReference type="RefSeq" id="WP_253475846.1">
    <property type="nucleotide sequence ID" value="NZ_JALJXV010000003.1"/>
</dbReference>
<feature type="region of interest" description="Disordered" evidence="1">
    <location>
        <begin position="249"/>
        <end position="269"/>
    </location>
</feature>
<gene>
    <name evidence="2" type="ORF">J2T57_001250</name>
</gene>
<dbReference type="InterPro" id="IPR036381">
    <property type="entry name" value="Tus_dom1"/>
</dbReference>
<evidence type="ECO:0008006" key="4">
    <source>
        <dbReference type="Google" id="ProtNLM"/>
    </source>
</evidence>
<evidence type="ECO:0000256" key="1">
    <source>
        <dbReference type="SAM" id="MobiDB-lite"/>
    </source>
</evidence>
<evidence type="ECO:0000313" key="3">
    <source>
        <dbReference type="Proteomes" id="UP001205843"/>
    </source>
</evidence>
<dbReference type="AlphaFoldDB" id="A0AAE3KBV6"/>
<evidence type="ECO:0000313" key="2">
    <source>
        <dbReference type="EMBL" id="MCP1674148.1"/>
    </source>
</evidence>
<dbReference type="EMBL" id="JALJXV010000003">
    <property type="protein sequence ID" value="MCP1674148.1"/>
    <property type="molecule type" value="Genomic_DNA"/>
</dbReference>
<comment type="caution">
    <text evidence="2">The sequence shown here is derived from an EMBL/GenBank/DDBJ whole genome shotgun (WGS) entry which is preliminary data.</text>
</comment>
<dbReference type="GO" id="GO:0003677">
    <property type="term" value="F:DNA binding"/>
    <property type="evidence" value="ECO:0007669"/>
    <property type="project" value="InterPro"/>
</dbReference>
<dbReference type="Gene3D" id="3.50.14.10">
    <property type="entry name" value="Replication terminator Tus, domain 1 superfamily/Replication terminator Tus"/>
    <property type="match status" value="1"/>
</dbReference>